<dbReference type="PANTHER" id="PTHR43174:SF1">
    <property type="entry name" value="UDP-N-ACETYLGLUCOSAMINE 2-EPIMERASE"/>
    <property type="match status" value="1"/>
</dbReference>
<dbReference type="InterPro" id="IPR003331">
    <property type="entry name" value="UDP_GlcNAc_Epimerase_2_dom"/>
</dbReference>
<accession>A0ABW1AY90</accession>
<dbReference type="CDD" id="cd03786">
    <property type="entry name" value="GTB_UDP-GlcNAc_2-Epimerase"/>
    <property type="match status" value="1"/>
</dbReference>
<evidence type="ECO:0000313" key="3">
    <source>
        <dbReference type="EMBL" id="MFC5772210.1"/>
    </source>
</evidence>
<keyword evidence="4" id="KW-1185">Reference proteome</keyword>
<feature type="domain" description="UDP-N-acetylglucosamine 2-epimerase" evidence="2">
    <location>
        <begin position="35"/>
        <end position="372"/>
    </location>
</feature>
<comment type="similarity">
    <text evidence="1">Belongs to the UDP-N-acetylglucosamine 2-epimerase family.</text>
</comment>
<dbReference type="EMBL" id="JBHSOG010000108">
    <property type="protein sequence ID" value="MFC5772210.1"/>
    <property type="molecule type" value="Genomic_DNA"/>
</dbReference>
<evidence type="ECO:0000256" key="1">
    <source>
        <dbReference type="RuleBase" id="RU003513"/>
    </source>
</evidence>
<comment type="caution">
    <text evidence="3">The sequence shown here is derived from an EMBL/GenBank/DDBJ whole genome shotgun (WGS) entry which is preliminary data.</text>
</comment>
<dbReference type="Gene3D" id="3.40.50.2000">
    <property type="entry name" value="Glycogen Phosphorylase B"/>
    <property type="match status" value="2"/>
</dbReference>
<dbReference type="PANTHER" id="PTHR43174">
    <property type="entry name" value="UDP-N-ACETYLGLUCOSAMINE 2-EPIMERASE"/>
    <property type="match status" value="1"/>
</dbReference>
<sequence length="387" mass="40906">MSAPIGAAAPILCVVGARPNYMKVAPIIRALAAHEPPLRTLLVHTGQHYDAAMKDRLFADLGLPEPDVNLAVGSGSHAVQTAEVMKRFEPVIDEHGARAVLVVGDVNSTLACALVAAKRHIPVIHVESGLRSDDRRMPEEINRVLTDQISDLLYTTERSAHDNLAREGIPAGRAVFVGNVMIDSLRASLPKAVPAADLLAAAGLDAERIRGGYGVVTLHRPSNVDHADTLGPIIGALRQISTRLPLVFALHPRTCGNLERFGMLDRLDAPGFLILPPQGYLEMLGLMSGATMVLTDSGGIQEETTALGVPCLTIRENTERPITVEQGTNTLVGIAPQALIDAADVILAGGGKRGRVPELWDGRTAERIAAHLAGWLGAHEGAAAQGA</sequence>
<dbReference type="InterPro" id="IPR029767">
    <property type="entry name" value="WecB-like"/>
</dbReference>
<dbReference type="Pfam" id="PF02350">
    <property type="entry name" value="Epimerase_2"/>
    <property type="match status" value="1"/>
</dbReference>
<protein>
    <submittedName>
        <fullName evidence="3">Non-hydrolyzing UDP-N-acetylglucosamine 2-epimerase</fullName>
        <ecNumber evidence="3">5.1.3.14</ecNumber>
    </submittedName>
</protein>
<dbReference type="GO" id="GO:0008761">
    <property type="term" value="F:UDP-N-acetylglucosamine 2-epimerase activity"/>
    <property type="evidence" value="ECO:0007669"/>
    <property type="project" value="UniProtKB-EC"/>
</dbReference>
<dbReference type="RefSeq" id="WP_096449193.1">
    <property type="nucleotide sequence ID" value="NZ_JBHSOG010000108.1"/>
</dbReference>
<keyword evidence="1 3" id="KW-0413">Isomerase</keyword>
<dbReference type="Proteomes" id="UP001595974">
    <property type="component" value="Unassembled WGS sequence"/>
</dbReference>
<proteinExistence type="inferred from homology"/>
<evidence type="ECO:0000259" key="2">
    <source>
        <dbReference type="Pfam" id="PF02350"/>
    </source>
</evidence>
<dbReference type="NCBIfam" id="TIGR00236">
    <property type="entry name" value="wecB"/>
    <property type="match status" value="1"/>
</dbReference>
<dbReference type="EC" id="5.1.3.14" evidence="3"/>
<organism evidence="3 4">
    <name type="scientific">Thauera sinica</name>
    <dbReference type="NCBI Taxonomy" id="2665146"/>
    <lineage>
        <taxon>Bacteria</taxon>
        <taxon>Pseudomonadati</taxon>
        <taxon>Pseudomonadota</taxon>
        <taxon>Betaproteobacteria</taxon>
        <taxon>Rhodocyclales</taxon>
        <taxon>Zoogloeaceae</taxon>
        <taxon>Thauera</taxon>
    </lineage>
</organism>
<gene>
    <name evidence="3" type="primary">wecB</name>
    <name evidence="3" type="ORF">ACFPTN_22740</name>
</gene>
<dbReference type="SUPFAM" id="SSF53756">
    <property type="entry name" value="UDP-Glycosyltransferase/glycogen phosphorylase"/>
    <property type="match status" value="1"/>
</dbReference>
<evidence type="ECO:0000313" key="4">
    <source>
        <dbReference type="Proteomes" id="UP001595974"/>
    </source>
</evidence>
<reference evidence="4" key="1">
    <citation type="journal article" date="2019" name="Int. J. Syst. Evol. Microbiol.">
        <title>The Global Catalogue of Microorganisms (GCM) 10K type strain sequencing project: providing services to taxonomists for standard genome sequencing and annotation.</title>
        <authorList>
            <consortium name="The Broad Institute Genomics Platform"/>
            <consortium name="The Broad Institute Genome Sequencing Center for Infectious Disease"/>
            <person name="Wu L."/>
            <person name="Ma J."/>
        </authorList>
    </citation>
    <scope>NUCLEOTIDE SEQUENCE [LARGE SCALE GENOMIC DNA]</scope>
    <source>
        <strain evidence="4">SHR3</strain>
    </source>
</reference>
<name>A0ABW1AY90_9RHOO</name>